<name>A0A9P9EPB9_9HYPO</name>
<sequence>MHTRKAICTTTTCPLQLIVQRRWVGRLVSTMQVCTPCVPCSKAGRVAFMPRPILRTVFTSLTSSPPSCLESRIVLNDKEIRSKLQQLAVYACGGLGMVLVFDTGQFNLCALSFSFVFALYHGSVHLFHKPPSIIKYNSSKTWLRMGVCLLLSPSYFVHGLLLASPSVACRYLVKHSYCAYDLKSHVSSIAAHPSSGMGLRIPD</sequence>
<keyword evidence="1" id="KW-0812">Transmembrane</keyword>
<gene>
    <name evidence="2" type="ORF">B0J13DRAFT_52024</name>
</gene>
<evidence type="ECO:0000256" key="1">
    <source>
        <dbReference type="SAM" id="Phobius"/>
    </source>
</evidence>
<dbReference type="AlphaFoldDB" id="A0A9P9EPB9"/>
<dbReference type="Proteomes" id="UP000717696">
    <property type="component" value="Unassembled WGS sequence"/>
</dbReference>
<evidence type="ECO:0000313" key="2">
    <source>
        <dbReference type="EMBL" id="KAH7141157.1"/>
    </source>
</evidence>
<organism evidence="2 3">
    <name type="scientific">Dactylonectria estremocensis</name>
    <dbReference type="NCBI Taxonomy" id="1079267"/>
    <lineage>
        <taxon>Eukaryota</taxon>
        <taxon>Fungi</taxon>
        <taxon>Dikarya</taxon>
        <taxon>Ascomycota</taxon>
        <taxon>Pezizomycotina</taxon>
        <taxon>Sordariomycetes</taxon>
        <taxon>Hypocreomycetidae</taxon>
        <taxon>Hypocreales</taxon>
        <taxon>Nectriaceae</taxon>
        <taxon>Dactylonectria</taxon>
    </lineage>
</organism>
<keyword evidence="1" id="KW-1133">Transmembrane helix</keyword>
<reference evidence="2" key="1">
    <citation type="journal article" date="2021" name="Nat. Commun.">
        <title>Genetic determinants of endophytism in the Arabidopsis root mycobiome.</title>
        <authorList>
            <person name="Mesny F."/>
            <person name="Miyauchi S."/>
            <person name="Thiergart T."/>
            <person name="Pickel B."/>
            <person name="Atanasova L."/>
            <person name="Karlsson M."/>
            <person name="Huettel B."/>
            <person name="Barry K.W."/>
            <person name="Haridas S."/>
            <person name="Chen C."/>
            <person name="Bauer D."/>
            <person name="Andreopoulos W."/>
            <person name="Pangilinan J."/>
            <person name="LaButti K."/>
            <person name="Riley R."/>
            <person name="Lipzen A."/>
            <person name="Clum A."/>
            <person name="Drula E."/>
            <person name="Henrissat B."/>
            <person name="Kohler A."/>
            <person name="Grigoriev I.V."/>
            <person name="Martin F.M."/>
            <person name="Hacquard S."/>
        </authorList>
    </citation>
    <scope>NUCLEOTIDE SEQUENCE</scope>
    <source>
        <strain evidence="2">MPI-CAGE-AT-0021</strain>
    </source>
</reference>
<keyword evidence="1" id="KW-0472">Membrane</keyword>
<proteinExistence type="predicted"/>
<dbReference type="EMBL" id="JAGMUU010000012">
    <property type="protein sequence ID" value="KAH7141157.1"/>
    <property type="molecule type" value="Genomic_DNA"/>
</dbReference>
<feature type="transmembrane region" description="Helical" evidence="1">
    <location>
        <begin position="88"/>
        <end position="121"/>
    </location>
</feature>
<protein>
    <submittedName>
        <fullName evidence="2">Uncharacterized protein</fullName>
    </submittedName>
</protein>
<accession>A0A9P9EPB9</accession>
<keyword evidence="3" id="KW-1185">Reference proteome</keyword>
<evidence type="ECO:0000313" key="3">
    <source>
        <dbReference type="Proteomes" id="UP000717696"/>
    </source>
</evidence>
<comment type="caution">
    <text evidence="2">The sequence shown here is derived from an EMBL/GenBank/DDBJ whole genome shotgun (WGS) entry which is preliminary data.</text>
</comment>
<feature type="transmembrane region" description="Helical" evidence="1">
    <location>
        <begin position="141"/>
        <end position="163"/>
    </location>
</feature>